<keyword evidence="12" id="KW-1185">Reference proteome</keyword>
<dbReference type="OrthoDB" id="2010115at2"/>
<evidence type="ECO:0000259" key="9">
    <source>
        <dbReference type="PROSITE" id="PS50111"/>
    </source>
</evidence>
<evidence type="ECO:0000256" key="3">
    <source>
        <dbReference type="ARBA" id="ARBA00023136"/>
    </source>
</evidence>
<reference evidence="11 12" key="1">
    <citation type="submission" date="2018-05" db="EMBL/GenBank/DDBJ databases">
        <title>Genomic Encyclopedia of Type Strains, Phase IV (KMG-IV): sequencing the most valuable type-strain genomes for metagenomic binning, comparative biology and taxonomic classification.</title>
        <authorList>
            <person name="Goeker M."/>
        </authorList>
    </citation>
    <scope>NUCLEOTIDE SEQUENCE [LARGE SCALE GENOMIC DNA]</scope>
    <source>
        <strain evidence="11 12">DSM 28556</strain>
    </source>
</reference>
<dbReference type="PROSITE" id="PS50885">
    <property type="entry name" value="HAMP"/>
    <property type="match status" value="1"/>
</dbReference>
<dbReference type="Gene3D" id="1.10.287.950">
    <property type="entry name" value="Methyl-accepting chemotaxis protein"/>
    <property type="match status" value="1"/>
</dbReference>
<evidence type="ECO:0000256" key="4">
    <source>
        <dbReference type="ARBA" id="ARBA00023224"/>
    </source>
</evidence>
<comment type="similarity">
    <text evidence="5">Belongs to the methyl-accepting chemotaxis (MCP) protein family.</text>
</comment>
<keyword evidence="4 6" id="KW-0807">Transducer</keyword>
<feature type="transmembrane region" description="Helical" evidence="8">
    <location>
        <begin position="179"/>
        <end position="201"/>
    </location>
</feature>
<dbReference type="Proteomes" id="UP000247978">
    <property type="component" value="Unassembled WGS sequence"/>
</dbReference>
<dbReference type="GO" id="GO:0007165">
    <property type="term" value="P:signal transduction"/>
    <property type="evidence" value="ECO:0007669"/>
    <property type="project" value="UniProtKB-KW"/>
</dbReference>
<comment type="caution">
    <text evidence="11">The sequence shown here is derived from an EMBL/GenBank/DDBJ whole genome shotgun (WGS) entry which is preliminary data.</text>
</comment>
<dbReference type="AlphaFoldDB" id="A0A2V3VLL4"/>
<accession>A0A2V3VLL4</accession>
<feature type="domain" description="Methyl-accepting transducer" evidence="9">
    <location>
        <begin position="274"/>
        <end position="524"/>
    </location>
</feature>
<dbReference type="InterPro" id="IPR003660">
    <property type="entry name" value="HAMP_dom"/>
</dbReference>
<organism evidence="11 12">
    <name type="scientific">Pseudogracilibacillus auburnensis</name>
    <dbReference type="NCBI Taxonomy" id="1494959"/>
    <lineage>
        <taxon>Bacteria</taxon>
        <taxon>Bacillati</taxon>
        <taxon>Bacillota</taxon>
        <taxon>Bacilli</taxon>
        <taxon>Bacillales</taxon>
        <taxon>Bacillaceae</taxon>
        <taxon>Pseudogracilibacillus</taxon>
    </lineage>
</organism>
<keyword evidence="7" id="KW-0175">Coiled coil</keyword>
<dbReference type="SUPFAM" id="SSF58104">
    <property type="entry name" value="Methyl-accepting chemotaxis protein (MCP) signaling domain"/>
    <property type="match status" value="1"/>
</dbReference>
<proteinExistence type="inferred from homology"/>
<comment type="subcellular location">
    <subcellularLocation>
        <location evidence="1">Cell membrane</location>
    </subcellularLocation>
</comment>
<feature type="domain" description="HAMP" evidence="10">
    <location>
        <begin position="202"/>
        <end position="255"/>
    </location>
</feature>
<keyword evidence="3 8" id="KW-0472">Membrane</keyword>
<evidence type="ECO:0000256" key="8">
    <source>
        <dbReference type="SAM" id="Phobius"/>
    </source>
</evidence>
<dbReference type="Pfam" id="PF00015">
    <property type="entry name" value="MCPsignal"/>
    <property type="match status" value="1"/>
</dbReference>
<evidence type="ECO:0000313" key="12">
    <source>
        <dbReference type="Proteomes" id="UP000247978"/>
    </source>
</evidence>
<dbReference type="RefSeq" id="WP_110397479.1">
    <property type="nucleotide sequence ID" value="NZ_JBHUHB010000001.1"/>
</dbReference>
<dbReference type="GO" id="GO:0005886">
    <property type="term" value="C:plasma membrane"/>
    <property type="evidence" value="ECO:0007669"/>
    <property type="project" value="UniProtKB-SubCell"/>
</dbReference>
<dbReference type="PANTHER" id="PTHR32089:SF114">
    <property type="entry name" value="METHYL-ACCEPTING CHEMOTAXIS PROTEIN MCPB"/>
    <property type="match status" value="1"/>
</dbReference>
<evidence type="ECO:0000256" key="5">
    <source>
        <dbReference type="ARBA" id="ARBA00029447"/>
    </source>
</evidence>
<evidence type="ECO:0000256" key="6">
    <source>
        <dbReference type="PROSITE-ProRule" id="PRU00284"/>
    </source>
</evidence>
<evidence type="ECO:0000256" key="1">
    <source>
        <dbReference type="ARBA" id="ARBA00004236"/>
    </source>
</evidence>
<dbReference type="PANTHER" id="PTHR32089">
    <property type="entry name" value="METHYL-ACCEPTING CHEMOTAXIS PROTEIN MCPB"/>
    <property type="match status" value="1"/>
</dbReference>
<feature type="coiled-coil region" evidence="7">
    <location>
        <begin position="471"/>
        <end position="505"/>
    </location>
</feature>
<evidence type="ECO:0000259" key="10">
    <source>
        <dbReference type="PROSITE" id="PS50885"/>
    </source>
</evidence>
<sequence length="564" mass="63333">MNRLYENVLLKTTLRTRLLLLFISLIVISITTVGGTSYVKSKNITIKTIENRLVSETKLIGYIAENLHFTYVSDEEYFMQQLNANIRIQQKQLENEGIKSEYFYISDSKATSFPVSEKTLPEIPKSIIDKISAQKSGVIRDNINGEPHTISFQEMEEINGMYALLVPTKSFMAPVKNMGYNTILIISISLIVSIILIILFVRSLTKPLQVLRNTMREVREGNLLPMKEMNTTLPEFISLHKSYNAMISHMRIVLQELSETTIRLNETGETLADQSKDTIGTSNQLVEAINIVKHGAEQTASNSEQNTSSFIAMKNKIVKMLMNMESVSNRSESMSIAANQGENNIATLIDTIGQFERDFQQFNQTIQQVNYYSHSITNSVKLIHRVAEQTKLLALNASIEAARAGEAGKGFSVVANEVGTLAEESANASQEITKAIFDMENMTISATEEFKQMFEKMNGNLTLANESKESFDQLMQEISEVRTHIEKAQGDLQMLDETLPELELSAVDFASVSQETLASVEEMLASSDHQFHQVQNTHEIGLKLSTISRSLSTMTKRFNVEEAK</sequence>
<evidence type="ECO:0000256" key="2">
    <source>
        <dbReference type="ARBA" id="ARBA00022475"/>
    </source>
</evidence>
<evidence type="ECO:0000313" key="11">
    <source>
        <dbReference type="EMBL" id="PXW80905.1"/>
    </source>
</evidence>
<gene>
    <name evidence="11" type="ORF">DFR56_12413</name>
</gene>
<keyword evidence="2" id="KW-1003">Cell membrane</keyword>
<evidence type="ECO:0000256" key="7">
    <source>
        <dbReference type="SAM" id="Coils"/>
    </source>
</evidence>
<dbReference type="SMART" id="SM00283">
    <property type="entry name" value="MA"/>
    <property type="match status" value="1"/>
</dbReference>
<keyword evidence="8" id="KW-0812">Transmembrane</keyword>
<dbReference type="Gene3D" id="6.10.340.10">
    <property type="match status" value="1"/>
</dbReference>
<dbReference type="PROSITE" id="PS50111">
    <property type="entry name" value="CHEMOTAXIS_TRANSDUC_2"/>
    <property type="match status" value="1"/>
</dbReference>
<name>A0A2V3VLL4_9BACI</name>
<protein>
    <submittedName>
        <fullName evidence="11">Methyl-accepting chemotaxis protein</fullName>
    </submittedName>
</protein>
<dbReference type="InterPro" id="IPR004089">
    <property type="entry name" value="MCPsignal_dom"/>
</dbReference>
<feature type="transmembrane region" description="Helical" evidence="8">
    <location>
        <begin position="20"/>
        <end position="39"/>
    </location>
</feature>
<keyword evidence="8" id="KW-1133">Transmembrane helix</keyword>
<dbReference type="EMBL" id="QJJQ01000024">
    <property type="protein sequence ID" value="PXW80905.1"/>
    <property type="molecule type" value="Genomic_DNA"/>
</dbReference>